<evidence type="ECO:0000313" key="7">
    <source>
        <dbReference type="EMBL" id="RFC55209.1"/>
    </source>
</evidence>
<dbReference type="PROSITE" id="PS50893">
    <property type="entry name" value="ABC_TRANSPORTER_2"/>
    <property type="match status" value="1"/>
</dbReference>
<dbReference type="InterPro" id="IPR003593">
    <property type="entry name" value="AAA+_ATPase"/>
</dbReference>
<keyword evidence="3" id="KW-0536">Nodulation</keyword>
<feature type="domain" description="ABC transporter" evidence="6">
    <location>
        <begin position="2"/>
        <end position="246"/>
    </location>
</feature>
<dbReference type="OrthoDB" id="9801987at2"/>
<dbReference type="SMART" id="SM00382">
    <property type="entry name" value="AAA"/>
    <property type="match status" value="1"/>
</dbReference>
<dbReference type="PANTHER" id="PTHR42711">
    <property type="entry name" value="ABC TRANSPORTER ATP-BINDING PROTEIN"/>
    <property type="match status" value="1"/>
</dbReference>
<dbReference type="InterPro" id="IPR003439">
    <property type="entry name" value="ABC_transporter-like_ATP-bd"/>
</dbReference>
<dbReference type="InterPro" id="IPR027417">
    <property type="entry name" value="P-loop_NTPase"/>
</dbReference>
<keyword evidence="8" id="KW-1185">Reference proteome</keyword>
<evidence type="ECO:0000259" key="6">
    <source>
        <dbReference type="PROSITE" id="PS50893"/>
    </source>
</evidence>
<dbReference type="Gene3D" id="3.40.50.300">
    <property type="entry name" value="P-loop containing nucleotide triphosphate hydrolases"/>
    <property type="match status" value="1"/>
</dbReference>
<name>A0A3E1F056_9FLAO</name>
<keyword evidence="4" id="KW-0547">Nucleotide-binding</keyword>
<dbReference type="AlphaFoldDB" id="A0A3E1F056"/>
<dbReference type="GO" id="GO:0016887">
    <property type="term" value="F:ATP hydrolysis activity"/>
    <property type="evidence" value="ECO:0007669"/>
    <property type="project" value="InterPro"/>
</dbReference>
<evidence type="ECO:0000256" key="1">
    <source>
        <dbReference type="ARBA" id="ARBA00005417"/>
    </source>
</evidence>
<evidence type="ECO:0000256" key="4">
    <source>
        <dbReference type="ARBA" id="ARBA00022741"/>
    </source>
</evidence>
<evidence type="ECO:0000256" key="5">
    <source>
        <dbReference type="ARBA" id="ARBA00022840"/>
    </source>
</evidence>
<evidence type="ECO:0000313" key="8">
    <source>
        <dbReference type="Proteomes" id="UP000257127"/>
    </source>
</evidence>
<dbReference type="GO" id="GO:0005524">
    <property type="term" value="F:ATP binding"/>
    <property type="evidence" value="ECO:0007669"/>
    <property type="project" value="UniProtKB-KW"/>
</dbReference>
<protein>
    <submittedName>
        <fullName evidence="7">ATP-binding cassette domain-containing protein</fullName>
    </submittedName>
</protein>
<keyword evidence="5 7" id="KW-0067">ATP-binding</keyword>
<comment type="similarity">
    <text evidence="1">Belongs to the ABC transporter superfamily.</text>
</comment>
<organism evidence="7 8">
    <name type="scientific">Brumimicrobium aurantiacum</name>
    <dbReference type="NCBI Taxonomy" id="1737063"/>
    <lineage>
        <taxon>Bacteria</taxon>
        <taxon>Pseudomonadati</taxon>
        <taxon>Bacteroidota</taxon>
        <taxon>Flavobacteriia</taxon>
        <taxon>Flavobacteriales</taxon>
        <taxon>Crocinitomicaceae</taxon>
        <taxon>Brumimicrobium</taxon>
    </lineage>
</organism>
<dbReference type="SUPFAM" id="SSF52540">
    <property type="entry name" value="P-loop containing nucleoside triphosphate hydrolases"/>
    <property type="match status" value="1"/>
</dbReference>
<proteinExistence type="inferred from homology"/>
<gene>
    <name evidence="7" type="ORF">DXU93_05140</name>
</gene>
<dbReference type="EMBL" id="QURB01000002">
    <property type="protein sequence ID" value="RFC55209.1"/>
    <property type="molecule type" value="Genomic_DNA"/>
</dbReference>
<evidence type="ECO:0000256" key="3">
    <source>
        <dbReference type="ARBA" id="ARBA00022458"/>
    </source>
</evidence>
<sequence length="254" mass="28520">MIQVQYIRKEFELTKKQQKENNTSEKVAVAVNDISFECKPGRIFSLLGPNGAGKTTTLRMLAGILQPTSGSIQINEIDIQKNPNEAKKDIGFLTGSTGLYERLTANEIISYFAKLYGVSDQDFKQRKEHLYELLGMHDFQDKRIGRLSTGMKQKVSIARTMIHDPKVVIFDEPTSGLDVITAENIIKLISDCKEQGKTVIFSSHIMSEVDLLCDDLAIIHKGNIVHSSTMEEYRNAMTTSSLTAEFIKIINENN</sequence>
<dbReference type="InterPro" id="IPR050763">
    <property type="entry name" value="ABC_transporter_ATP-binding"/>
</dbReference>
<reference evidence="7 8" key="1">
    <citation type="submission" date="2018-08" db="EMBL/GenBank/DDBJ databases">
        <title>The draft genome squence of Brumimicrobium sp. N62.</title>
        <authorList>
            <person name="Du Z.-J."/>
            <person name="Luo H.-R."/>
        </authorList>
    </citation>
    <scope>NUCLEOTIDE SEQUENCE [LARGE SCALE GENOMIC DNA]</scope>
    <source>
        <strain evidence="7 8">N62</strain>
    </source>
</reference>
<dbReference type="Pfam" id="PF00005">
    <property type="entry name" value="ABC_tran"/>
    <property type="match status" value="1"/>
</dbReference>
<evidence type="ECO:0000256" key="2">
    <source>
        <dbReference type="ARBA" id="ARBA00022448"/>
    </source>
</evidence>
<keyword evidence="2" id="KW-0813">Transport</keyword>
<accession>A0A3E1F056</accession>
<comment type="caution">
    <text evidence="7">The sequence shown here is derived from an EMBL/GenBank/DDBJ whole genome shotgun (WGS) entry which is preliminary data.</text>
</comment>
<dbReference type="RefSeq" id="WP_116880188.1">
    <property type="nucleotide sequence ID" value="NZ_QURB01000002.1"/>
</dbReference>
<dbReference type="Proteomes" id="UP000257127">
    <property type="component" value="Unassembled WGS sequence"/>
</dbReference>
<dbReference type="PANTHER" id="PTHR42711:SF5">
    <property type="entry name" value="ABC TRANSPORTER ATP-BINDING PROTEIN NATA"/>
    <property type="match status" value="1"/>
</dbReference>